<comment type="catalytic activity">
    <reaction evidence="10">
        <text>beta-D-fructose 6-phosphate + diphosphate = beta-D-fructose 1,6-bisphosphate + phosphate + H(+)</text>
        <dbReference type="Rhea" id="RHEA:13613"/>
        <dbReference type="ChEBI" id="CHEBI:15378"/>
        <dbReference type="ChEBI" id="CHEBI:32966"/>
        <dbReference type="ChEBI" id="CHEBI:33019"/>
        <dbReference type="ChEBI" id="CHEBI:43474"/>
        <dbReference type="ChEBI" id="CHEBI:57634"/>
        <dbReference type="EC" id="2.7.1.90"/>
    </reaction>
</comment>
<gene>
    <name evidence="12" type="ORF">THTE_1056</name>
</gene>
<dbReference type="Pfam" id="PF00365">
    <property type="entry name" value="PFK"/>
    <property type="match status" value="1"/>
</dbReference>
<dbReference type="PANTHER" id="PTHR43650:SF1">
    <property type="entry name" value="PYROPHOSPHATE--FRUCTOSE 6-PHOSPHATE 1-PHOSPHOTRANSFERASE SUBUNIT BETA 2"/>
    <property type="match status" value="1"/>
</dbReference>
<evidence type="ECO:0000256" key="8">
    <source>
        <dbReference type="ARBA" id="ARBA00023152"/>
    </source>
</evidence>
<organism evidence="12 13">
    <name type="scientific">Thermogutta terrifontis</name>
    <dbReference type="NCBI Taxonomy" id="1331910"/>
    <lineage>
        <taxon>Bacteria</taxon>
        <taxon>Pseudomonadati</taxon>
        <taxon>Planctomycetota</taxon>
        <taxon>Planctomycetia</taxon>
        <taxon>Pirellulales</taxon>
        <taxon>Thermoguttaceae</taxon>
        <taxon>Thermogutta</taxon>
    </lineage>
</organism>
<evidence type="ECO:0000313" key="12">
    <source>
        <dbReference type="EMBL" id="ASV73658.1"/>
    </source>
</evidence>
<dbReference type="AlphaFoldDB" id="A0A286RCH6"/>
<evidence type="ECO:0000259" key="11">
    <source>
        <dbReference type="Pfam" id="PF00365"/>
    </source>
</evidence>
<comment type="cofactor">
    <cofactor evidence="1">
        <name>Mg(2+)</name>
        <dbReference type="ChEBI" id="CHEBI:18420"/>
    </cofactor>
</comment>
<evidence type="ECO:0000256" key="10">
    <source>
        <dbReference type="ARBA" id="ARBA00048072"/>
    </source>
</evidence>
<dbReference type="InterPro" id="IPR035966">
    <property type="entry name" value="PKF_sf"/>
</dbReference>
<evidence type="ECO:0000256" key="2">
    <source>
        <dbReference type="ARBA" id="ARBA00003138"/>
    </source>
</evidence>
<comment type="similarity">
    <text evidence="9">Belongs to the phosphofructokinase type A (PFKA) family.</text>
</comment>
<keyword evidence="8" id="KW-0324">Glycolysis</keyword>
<evidence type="ECO:0000313" key="13">
    <source>
        <dbReference type="Proteomes" id="UP000215086"/>
    </source>
</evidence>
<dbReference type="Proteomes" id="UP000215086">
    <property type="component" value="Chromosome"/>
</dbReference>
<dbReference type="PRINTS" id="PR00476">
    <property type="entry name" value="PHFRCTKINASE"/>
</dbReference>
<comment type="function">
    <text evidence="2">Catalyzes the phosphorylation of D-fructose 6-phosphate, the first committing step of glycolysis. Uses inorganic phosphate (PPi) as phosphoryl donor instead of ATP like common ATP-dependent phosphofructokinases (ATP-PFKs), which renders the reaction reversible, and can thus function both in glycolysis and gluconeogenesis. Consistently, PPi-PFK can replace the enzymes of both the forward (ATP-PFK) and reverse (fructose-bisphosphatase (FBPase)) reactions.</text>
</comment>
<evidence type="ECO:0000256" key="3">
    <source>
        <dbReference type="ARBA" id="ARBA00022490"/>
    </source>
</evidence>
<dbReference type="OrthoDB" id="9802503at2"/>
<evidence type="ECO:0000256" key="5">
    <source>
        <dbReference type="ARBA" id="ARBA00022723"/>
    </source>
</evidence>
<dbReference type="GO" id="GO:0047334">
    <property type="term" value="F:diphosphate-fructose-6-phosphate 1-phosphotransferase activity"/>
    <property type="evidence" value="ECO:0007669"/>
    <property type="project" value="UniProtKB-EC"/>
</dbReference>
<dbReference type="EC" id="2.7.1.11" evidence="12"/>
<evidence type="ECO:0000256" key="1">
    <source>
        <dbReference type="ARBA" id="ARBA00001946"/>
    </source>
</evidence>
<evidence type="ECO:0000256" key="7">
    <source>
        <dbReference type="ARBA" id="ARBA00022842"/>
    </source>
</evidence>
<proteinExistence type="inferred from homology"/>
<feature type="domain" description="Phosphofructokinase" evidence="11">
    <location>
        <begin position="17"/>
        <end position="239"/>
    </location>
</feature>
<dbReference type="InterPro" id="IPR000023">
    <property type="entry name" value="Phosphofructokinase_dom"/>
</dbReference>
<keyword evidence="6 12" id="KW-0418">Kinase</keyword>
<dbReference type="UniPathway" id="UPA00109">
    <property type="reaction ID" value="UER00182"/>
</dbReference>
<keyword evidence="7" id="KW-0460">Magnesium</keyword>
<dbReference type="GO" id="GO:0003872">
    <property type="term" value="F:6-phosphofructokinase activity"/>
    <property type="evidence" value="ECO:0007669"/>
    <property type="project" value="UniProtKB-EC"/>
</dbReference>
<evidence type="ECO:0000256" key="6">
    <source>
        <dbReference type="ARBA" id="ARBA00022777"/>
    </source>
</evidence>
<evidence type="ECO:0000256" key="4">
    <source>
        <dbReference type="ARBA" id="ARBA00022679"/>
    </source>
</evidence>
<dbReference type="PIRSF" id="PIRSF036482">
    <property type="entry name" value="PPi_PFK_TM0289"/>
    <property type="match status" value="1"/>
</dbReference>
<evidence type="ECO:0000256" key="9">
    <source>
        <dbReference type="ARBA" id="ARBA00038478"/>
    </source>
</evidence>
<dbReference type="PANTHER" id="PTHR43650">
    <property type="entry name" value="PYROPHOSPHATE--FRUCTOSE 6-PHOSPHATE 1-PHOSPHOTRANSFERASE"/>
    <property type="match status" value="1"/>
</dbReference>
<protein>
    <submittedName>
        <fullName evidence="12">6-phosphofructokinase</fullName>
        <ecNumber evidence="12">2.7.1.11</ecNumber>
    </submittedName>
</protein>
<dbReference type="RefSeq" id="WP_095414186.1">
    <property type="nucleotide sequence ID" value="NZ_CP018477.1"/>
</dbReference>
<name>A0A286RCH6_9BACT</name>
<dbReference type="InterPro" id="IPR011403">
    <property type="entry name" value="PPi-PFK_TM0289"/>
</dbReference>
<dbReference type="GO" id="GO:0006002">
    <property type="term" value="P:fructose 6-phosphate metabolic process"/>
    <property type="evidence" value="ECO:0007669"/>
    <property type="project" value="InterPro"/>
</dbReference>
<sequence>MSQALKSPDKVESPIKRVAILFSGGPAPAANAVIASAAIAFSRMGIEVLGIRQGYTHLMEYTPDKPLQEGKHFIRLRHEDLELVRSQQGIIIGTARANPGKGVHTYEDLDDPAKTAPLKTVHEALSSLGVDALISIGGDDTLTTAAKFKLFQDRHPNLGRRIAVVHLPKTIDNDYEGIDFTFGYFTAVDMLATQVRNLLADARAAGAYFFVQVMGRKAGWLAYGAGIAGEASLIISLEDIPPEWWTTEETINPKTGQKVIDPETGKPQIREIINLKALANRVVDTIIAREKEGKSYGVVVFAEGMGEYFPLEELRKCVSEEEFAQLEPDPFGHFPVSQIKFTGRIARLVNDLYVERTGKKKKRINSLQFGYEVRCHRPTAFDIILGSQLGVGAYRALIERKLDGVMVSVSGQLQLLYPRFEELMQTGKLRAKERLIRPDEDFHQLPRYLETRVD</sequence>
<dbReference type="KEGG" id="ttf:THTE_1056"/>
<dbReference type="EMBL" id="CP018477">
    <property type="protein sequence ID" value="ASV73658.1"/>
    <property type="molecule type" value="Genomic_DNA"/>
</dbReference>
<keyword evidence="3" id="KW-0963">Cytoplasm</keyword>
<dbReference type="Gene3D" id="3.40.50.450">
    <property type="match status" value="1"/>
</dbReference>
<dbReference type="InterPro" id="IPR022953">
    <property type="entry name" value="ATP_PFK"/>
</dbReference>
<keyword evidence="13" id="KW-1185">Reference proteome</keyword>
<keyword evidence="5" id="KW-0479">Metal-binding</keyword>
<dbReference type="GO" id="GO:0046872">
    <property type="term" value="F:metal ion binding"/>
    <property type="evidence" value="ECO:0007669"/>
    <property type="project" value="UniProtKB-KW"/>
</dbReference>
<keyword evidence="4 12" id="KW-0808">Transferase</keyword>
<dbReference type="SUPFAM" id="SSF53784">
    <property type="entry name" value="Phosphofructokinase"/>
    <property type="match status" value="1"/>
</dbReference>
<dbReference type="GO" id="GO:0009749">
    <property type="term" value="P:response to glucose"/>
    <property type="evidence" value="ECO:0007669"/>
    <property type="project" value="TreeGrafter"/>
</dbReference>
<reference evidence="12 13" key="1">
    <citation type="journal article" name="Front. Microbiol.">
        <title>Sugar Metabolism of the First Thermophilic Planctomycete Thermogutta terrifontis: Comparative Genomic and Transcriptomic Approaches.</title>
        <authorList>
            <person name="Elcheninov A.G."/>
            <person name="Menzel P."/>
            <person name="Gudbergsdottir S.R."/>
            <person name="Slesarev A.I."/>
            <person name="Kadnikov V.V."/>
            <person name="Krogh A."/>
            <person name="Bonch-Osmolovskaya E.A."/>
            <person name="Peng X."/>
            <person name="Kublanov I.V."/>
        </authorList>
    </citation>
    <scope>NUCLEOTIDE SEQUENCE [LARGE SCALE GENOMIC DNA]</scope>
    <source>
        <strain evidence="12 13">R1</strain>
    </source>
</reference>
<accession>A0A286RCH6</accession>
<dbReference type="GO" id="GO:0005829">
    <property type="term" value="C:cytosol"/>
    <property type="evidence" value="ECO:0007669"/>
    <property type="project" value="TreeGrafter"/>
</dbReference>